<organism evidence="1 2">
    <name type="scientific">Virgibacillus tibetensis</name>
    <dbReference type="NCBI Taxonomy" id="3042313"/>
    <lineage>
        <taxon>Bacteria</taxon>
        <taxon>Bacillati</taxon>
        <taxon>Bacillota</taxon>
        <taxon>Bacilli</taxon>
        <taxon>Bacillales</taxon>
        <taxon>Bacillaceae</taxon>
        <taxon>Virgibacillus</taxon>
    </lineage>
</organism>
<gene>
    <name evidence="1" type="ORF">QGM71_02725</name>
</gene>
<dbReference type="EMBL" id="JARZFX010000001">
    <property type="protein sequence ID" value="MEC5422404.1"/>
    <property type="molecule type" value="Genomic_DNA"/>
</dbReference>
<evidence type="ECO:0000313" key="1">
    <source>
        <dbReference type="EMBL" id="MEC5422404.1"/>
    </source>
</evidence>
<reference evidence="1 2" key="1">
    <citation type="journal article" date="2024" name="Int. J. Syst. Evol. Microbiol.">
        <title>Virgibacillus tibetensis sp. nov., isolated from salt lake on the Tibetan Plateau of China.</title>
        <authorList>
            <person name="Phurbu D."/>
            <person name="Liu Z.-X."/>
            <person name="Wang R."/>
            <person name="Zheng Y.-Y."/>
            <person name="Liu H.-C."/>
            <person name="Zhou Y.-G."/>
            <person name="Yu Y.-J."/>
            <person name="Li A.-H."/>
        </authorList>
    </citation>
    <scope>NUCLEOTIDE SEQUENCE [LARGE SCALE GENOMIC DNA]</scope>
    <source>
        <strain evidence="1 2">C22-A2</strain>
    </source>
</reference>
<protein>
    <submittedName>
        <fullName evidence="1">Uncharacterized protein</fullName>
    </submittedName>
</protein>
<dbReference type="Proteomes" id="UP001335737">
    <property type="component" value="Unassembled WGS sequence"/>
</dbReference>
<keyword evidence="2" id="KW-1185">Reference proteome</keyword>
<name>A0ABU6KD79_9BACI</name>
<comment type="caution">
    <text evidence="1">The sequence shown here is derived from an EMBL/GenBank/DDBJ whole genome shotgun (WGS) entry which is preliminary data.</text>
</comment>
<evidence type="ECO:0000313" key="2">
    <source>
        <dbReference type="Proteomes" id="UP001335737"/>
    </source>
</evidence>
<sequence>MNKVEFDYYKRDVQLDQHFSKVQLEIVHVESEHSFVSPYQVVDNPKERVT</sequence>
<proteinExistence type="predicted"/>
<accession>A0ABU6KD79</accession>